<keyword evidence="1" id="KW-0472">Membrane</keyword>
<keyword evidence="1" id="KW-0812">Transmembrane</keyword>
<dbReference type="STRING" id="1227493.C483_08919"/>
<keyword evidence="3" id="KW-1185">Reference proteome</keyword>
<dbReference type="AlphaFoldDB" id="M0A0P6"/>
<sequence>MVSRDTIVHIASVTIGLLVLALVEYFDLGPETGPAPVAVFLLFYGLVLGGAHFYLALRGEDGMIPVEARWRYVATLVVLLAAGAAIFYGGGRAIATIPLESLGYIVLVVTLVAYLLTESMSGYHASRQG</sequence>
<reference evidence="2 3" key="1">
    <citation type="journal article" date="2014" name="PLoS Genet.">
        <title>Phylogenetically driven sequencing of extremely halophilic archaea reveals strategies for static and dynamic osmo-response.</title>
        <authorList>
            <person name="Becker E.A."/>
            <person name="Seitzer P.M."/>
            <person name="Tritt A."/>
            <person name="Larsen D."/>
            <person name="Krusor M."/>
            <person name="Yao A.I."/>
            <person name="Wu D."/>
            <person name="Madern D."/>
            <person name="Eisen J.A."/>
            <person name="Darling A.E."/>
            <person name="Facciotti M.T."/>
        </authorList>
    </citation>
    <scope>NUCLEOTIDE SEQUENCE [LARGE SCALE GENOMIC DNA]</scope>
    <source>
        <strain evidence="2 3">JCM 10989</strain>
    </source>
</reference>
<feature type="transmembrane region" description="Helical" evidence="1">
    <location>
        <begin position="38"/>
        <end position="57"/>
    </location>
</feature>
<keyword evidence="1" id="KW-1133">Transmembrane helix</keyword>
<gene>
    <name evidence="2" type="ORF">C483_08919</name>
</gene>
<evidence type="ECO:0000313" key="2">
    <source>
        <dbReference type="EMBL" id="ELY91901.1"/>
    </source>
</evidence>
<dbReference type="EMBL" id="AOIM01000025">
    <property type="protein sequence ID" value="ELY91901.1"/>
    <property type="molecule type" value="Genomic_DNA"/>
</dbReference>
<feature type="transmembrane region" description="Helical" evidence="1">
    <location>
        <begin position="69"/>
        <end position="89"/>
    </location>
</feature>
<organism evidence="2 3">
    <name type="scientific">Natrialba hulunbeirensis JCM 10989</name>
    <dbReference type="NCBI Taxonomy" id="1227493"/>
    <lineage>
        <taxon>Archaea</taxon>
        <taxon>Methanobacteriati</taxon>
        <taxon>Methanobacteriota</taxon>
        <taxon>Stenosarchaea group</taxon>
        <taxon>Halobacteria</taxon>
        <taxon>Halobacteriales</taxon>
        <taxon>Natrialbaceae</taxon>
        <taxon>Natrialba</taxon>
    </lineage>
</organism>
<dbReference type="Proteomes" id="UP000011519">
    <property type="component" value="Unassembled WGS sequence"/>
</dbReference>
<dbReference type="PATRIC" id="fig|1227493.4.peg.1767"/>
<comment type="caution">
    <text evidence="2">The sequence shown here is derived from an EMBL/GenBank/DDBJ whole genome shotgun (WGS) entry which is preliminary data.</text>
</comment>
<protein>
    <submittedName>
        <fullName evidence="2">Uncharacterized protein</fullName>
    </submittedName>
</protein>
<evidence type="ECO:0000256" key="1">
    <source>
        <dbReference type="SAM" id="Phobius"/>
    </source>
</evidence>
<proteinExistence type="predicted"/>
<dbReference type="OrthoDB" id="242379at2157"/>
<accession>M0A0P6</accession>
<name>M0A0P6_9EURY</name>
<evidence type="ECO:0000313" key="3">
    <source>
        <dbReference type="Proteomes" id="UP000011519"/>
    </source>
</evidence>
<dbReference type="RefSeq" id="WP_006652993.1">
    <property type="nucleotide sequence ID" value="NZ_AOIM01000025.1"/>
</dbReference>
<feature type="transmembrane region" description="Helical" evidence="1">
    <location>
        <begin position="101"/>
        <end position="117"/>
    </location>
</feature>
<feature type="transmembrane region" description="Helical" evidence="1">
    <location>
        <begin position="7"/>
        <end position="26"/>
    </location>
</feature>